<feature type="transmembrane region" description="Helical" evidence="1">
    <location>
        <begin position="44"/>
        <end position="63"/>
    </location>
</feature>
<reference evidence="2 3" key="1">
    <citation type="submission" date="2017-01" db="EMBL/GenBank/DDBJ databases">
        <title>Planococcus faecalis genome complete sequence.</title>
        <authorList>
            <person name="Lee P.C."/>
        </authorList>
    </citation>
    <scope>NUCLEOTIDE SEQUENCE [LARGE SCALE GENOMIC DNA]</scope>
    <source>
        <strain evidence="2 3">AJ003</strain>
    </source>
</reference>
<proteinExistence type="predicted"/>
<name>A0ABM6ISG7_9BACL</name>
<dbReference type="Proteomes" id="UP000189661">
    <property type="component" value="Chromosome"/>
</dbReference>
<evidence type="ECO:0000256" key="1">
    <source>
        <dbReference type="SAM" id="Phobius"/>
    </source>
</evidence>
<accession>A0ABM6ISG7</accession>
<feature type="transmembrane region" description="Helical" evidence="1">
    <location>
        <begin position="75"/>
        <end position="96"/>
    </location>
</feature>
<keyword evidence="1" id="KW-1133">Transmembrane helix</keyword>
<evidence type="ECO:0000313" key="3">
    <source>
        <dbReference type="Proteomes" id="UP000189661"/>
    </source>
</evidence>
<gene>
    <name evidence="2" type="ORF">AJGP001_09665</name>
</gene>
<keyword evidence="3" id="KW-1185">Reference proteome</keyword>
<keyword evidence="1" id="KW-0472">Membrane</keyword>
<organism evidence="2 3">
    <name type="scientific">Planococcus faecalis</name>
    <dbReference type="NCBI Taxonomy" id="1598147"/>
    <lineage>
        <taxon>Bacteria</taxon>
        <taxon>Bacillati</taxon>
        <taxon>Bacillota</taxon>
        <taxon>Bacilli</taxon>
        <taxon>Bacillales</taxon>
        <taxon>Caryophanaceae</taxon>
        <taxon>Planococcus</taxon>
    </lineage>
</organism>
<dbReference type="RefSeq" id="WP_058385158.1">
    <property type="nucleotide sequence ID" value="NZ_CP019401.1"/>
</dbReference>
<dbReference type="EMBL" id="CP019401">
    <property type="protein sequence ID" value="AQU79511.1"/>
    <property type="molecule type" value="Genomic_DNA"/>
</dbReference>
<evidence type="ECO:0000313" key="2">
    <source>
        <dbReference type="EMBL" id="AQU79511.1"/>
    </source>
</evidence>
<sequence>MKPFSCYFMWTFVIGIVVILGLYFQEQLVAKSRTTFTLYPLRAYTFLFPVIIGLLMHTPKFILETKEWQDHSFDWIEFVAMSLLAFVILVFFIPYLPNSES</sequence>
<feature type="transmembrane region" description="Helical" evidence="1">
    <location>
        <begin position="7"/>
        <end position="24"/>
    </location>
</feature>
<protein>
    <submittedName>
        <fullName evidence="2">Uncharacterized protein</fullName>
    </submittedName>
</protein>
<keyword evidence="1" id="KW-0812">Transmembrane</keyword>